<dbReference type="EMBL" id="JTDF01007386">
    <property type="protein sequence ID" value="KAF8565047.1"/>
    <property type="molecule type" value="Genomic_DNA"/>
</dbReference>
<evidence type="ECO:0000313" key="2">
    <source>
        <dbReference type="Proteomes" id="UP000699462"/>
    </source>
</evidence>
<dbReference type="Proteomes" id="UP000699462">
    <property type="component" value="Unassembled WGS sequence"/>
</dbReference>
<accession>A0A8T0DE60</accession>
<protein>
    <submittedName>
        <fullName evidence="1">Uncharacterized protein</fullName>
    </submittedName>
</protein>
<name>A0A8T0DE60_9TREM</name>
<proteinExistence type="predicted"/>
<comment type="caution">
    <text evidence="1">The sequence shown here is derived from an EMBL/GenBank/DDBJ whole genome shotgun (WGS) entry which is preliminary data.</text>
</comment>
<organism evidence="1 2">
    <name type="scientific">Paragonimus westermani</name>
    <dbReference type="NCBI Taxonomy" id="34504"/>
    <lineage>
        <taxon>Eukaryota</taxon>
        <taxon>Metazoa</taxon>
        <taxon>Spiralia</taxon>
        <taxon>Lophotrochozoa</taxon>
        <taxon>Platyhelminthes</taxon>
        <taxon>Trematoda</taxon>
        <taxon>Digenea</taxon>
        <taxon>Plagiorchiida</taxon>
        <taxon>Troglotremata</taxon>
        <taxon>Troglotrematidae</taxon>
        <taxon>Paragonimus</taxon>
    </lineage>
</organism>
<dbReference type="AlphaFoldDB" id="A0A8T0DE60"/>
<evidence type="ECO:0000313" key="1">
    <source>
        <dbReference type="EMBL" id="KAF8565047.1"/>
    </source>
</evidence>
<sequence>MGARFIEGDTSIVAIKSISSKFIEQGTASTSVPYFAQTAARLDWIVQDSKWLTQLLLIPSRQ</sequence>
<gene>
    <name evidence="1" type="ORF">P879_10260</name>
</gene>
<reference evidence="1 2" key="1">
    <citation type="submission" date="2019-07" db="EMBL/GenBank/DDBJ databases">
        <title>Annotation for the trematode Paragonimus westermani.</title>
        <authorList>
            <person name="Choi Y.-J."/>
        </authorList>
    </citation>
    <scope>NUCLEOTIDE SEQUENCE [LARGE SCALE GENOMIC DNA]</scope>
    <source>
        <strain evidence="1">180907_Pwestermani</strain>
    </source>
</reference>
<keyword evidence="2" id="KW-1185">Reference proteome</keyword>